<dbReference type="RefSeq" id="WP_138152960.1">
    <property type="nucleotide sequence ID" value="NZ_VANU01000004.1"/>
</dbReference>
<dbReference type="GO" id="GO:0009103">
    <property type="term" value="P:lipopolysaccharide biosynthetic process"/>
    <property type="evidence" value="ECO:0007669"/>
    <property type="project" value="TreeGrafter"/>
</dbReference>
<dbReference type="Gene3D" id="3.40.50.2000">
    <property type="entry name" value="Glycogen Phosphorylase B"/>
    <property type="match status" value="1"/>
</dbReference>
<organism evidence="4 5">
    <name type="scientific">Arcobacter arenosus</name>
    <dbReference type="NCBI Taxonomy" id="2576037"/>
    <lineage>
        <taxon>Bacteria</taxon>
        <taxon>Pseudomonadati</taxon>
        <taxon>Campylobacterota</taxon>
        <taxon>Epsilonproteobacteria</taxon>
        <taxon>Campylobacterales</taxon>
        <taxon>Arcobacteraceae</taxon>
        <taxon>Arcobacter</taxon>
    </lineage>
</organism>
<accession>A0A5R8Y0P6</accession>
<keyword evidence="5" id="KW-1185">Reference proteome</keyword>
<feature type="transmembrane region" description="Helical" evidence="2">
    <location>
        <begin position="69"/>
        <end position="86"/>
    </location>
</feature>
<sequence length="405" mass="47580">MKKLLIVTPNGFEPRYNLFPEFTLGRKLSMENKFDIIFATSYNKNYKIFSKYYDIPIYRLPYLFDGTRLISVILSLIMSLVLLLLLRPNILFVNHFRSGTHCLVLLAKLFRIKVILSEAGILHDEYITDDRDRPLSNKIKSKNIIYDYKTFKSHNGKFIDKIQNYLRHWKWYNADKILFYSKHNVQYAKLIGMDLNRIKIIRHYLNFDFLINEKTSQEIKNKYSSLNNKKVIFLICQLKKRKGYDIFLEVAKSICQKRSDTIFILASGSNNKGLIQSINKDININGLSEKIKILHKLSNEERNYLYKKCDIYLMPSRYEGFGLPAIEAGYNDSLIVASDVPALNEFLINEKNSLLFENENIEEAVVKVEKALSFNNKEKNAMKNNMIKTCKEFDINSEVYLSKYF</sequence>
<keyword evidence="1 4" id="KW-0808">Transferase</keyword>
<name>A0A5R8Y0P6_9BACT</name>
<evidence type="ECO:0000313" key="4">
    <source>
        <dbReference type="EMBL" id="TLP37780.1"/>
    </source>
</evidence>
<evidence type="ECO:0000256" key="1">
    <source>
        <dbReference type="ARBA" id="ARBA00022679"/>
    </source>
</evidence>
<evidence type="ECO:0000313" key="5">
    <source>
        <dbReference type="Proteomes" id="UP000308901"/>
    </source>
</evidence>
<gene>
    <name evidence="4" type="ORF">FDK22_10745</name>
</gene>
<dbReference type="PANTHER" id="PTHR46401:SF2">
    <property type="entry name" value="GLYCOSYLTRANSFERASE WBBK-RELATED"/>
    <property type="match status" value="1"/>
</dbReference>
<evidence type="ECO:0000256" key="2">
    <source>
        <dbReference type="SAM" id="Phobius"/>
    </source>
</evidence>
<reference evidence="4 5" key="1">
    <citation type="submission" date="2019-05" db="EMBL/GenBank/DDBJ databases">
        <title>Arcobacter sp. nov., isolated from sea sediment.</title>
        <authorList>
            <person name="Kim W."/>
        </authorList>
    </citation>
    <scope>NUCLEOTIDE SEQUENCE [LARGE SCALE GENOMIC DNA]</scope>
    <source>
        <strain evidence="4 5">CAU 1517</strain>
    </source>
</reference>
<dbReference type="EMBL" id="VANU01000004">
    <property type="protein sequence ID" value="TLP37780.1"/>
    <property type="molecule type" value="Genomic_DNA"/>
</dbReference>
<proteinExistence type="predicted"/>
<dbReference type="AlphaFoldDB" id="A0A5R8Y0P6"/>
<keyword evidence="2" id="KW-1133">Transmembrane helix</keyword>
<feature type="domain" description="Glycosyl transferase family 1" evidence="3">
    <location>
        <begin position="217"/>
        <end position="385"/>
    </location>
</feature>
<keyword evidence="2" id="KW-0472">Membrane</keyword>
<comment type="caution">
    <text evidence="4">The sequence shown here is derived from an EMBL/GenBank/DDBJ whole genome shotgun (WGS) entry which is preliminary data.</text>
</comment>
<keyword evidence="2" id="KW-0812">Transmembrane</keyword>
<dbReference type="InterPro" id="IPR001296">
    <property type="entry name" value="Glyco_trans_1"/>
</dbReference>
<protein>
    <submittedName>
        <fullName evidence="4">Glycosyltransferase family 4 protein</fullName>
    </submittedName>
</protein>
<dbReference type="CDD" id="cd03801">
    <property type="entry name" value="GT4_PimA-like"/>
    <property type="match status" value="1"/>
</dbReference>
<dbReference type="Proteomes" id="UP000308901">
    <property type="component" value="Unassembled WGS sequence"/>
</dbReference>
<dbReference type="GO" id="GO:0016757">
    <property type="term" value="F:glycosyltransferase activity"/>
    <property type="evidence" value="ECO:0007669"/>
    <property type="project" value="InterPro"/>
</dbReference>
<evidence type="ECO:0000259" key="3">
    <source>
        <dbReference type="Pfam" id="PF00534"/>
    </source>
</evidence>
<dbReference type="Pfam" id="PF00534">
    <property type="entry name" value="Glycos_transf_1"/>
    <property type="match status" value="1"/>
</dbReference>
<dbReference type="OrthoDB" id="9767517at2"/>
<dbReference type="PANTHER" id="PTHR46401">
    <property type="entry name" value="GLYCOSYLTRANSFERASE WBBK-RELATED"/>
    <property type="match status" value="1"/>
</dbReference>
<dbReference type="SUPFAM" id="SSF53756">
    <property type="entry name" value="UDP-Glycosyltransferase/glycogen phosphorylase"/>
    <property type="match status" value="1"/>
</dbReference>